<protein>
    <submittedName>
        <fullName evidence="5">58 kDa phosphoprotein, putative</fullName>
    </submittedName>
</protein>
<evidence type="ECO:0000256" key="2">
    <source>
        <dbReference type="ARBA" id="ARBA00022803"/>
    </source>
</evidence>
<proteinExistence type="predicted"/>
<dbReference type="Gene3D" id="6.10.250.3420">
    <property type="match status" value="1"/>
</dbReference>
<dbReference type="Gene3D" id="1.10.260.100">
    <property type="match status" value="1"/>
</dbReference>
<accession>A0A0F7V148</accession>
<dbReference type="InterPro" id="IPR041243">
    <property type="entry name" value="STI1/HOP_DP"/>
</dbReference>
<dbReference type="CDD" id="cd14438">
    <property type="entry name" value="Hip_N"/>
    <property type="match status" value="1"/>
</dbReference>
<dbReference type="FunFam" id="6.10.250.3420:FF:000001">
    <property type="entry name" value="Hsc70-interacting protein-like protein"/>
    <property type="match status" value="1"/>
</dbReference>
<keyword evidence="1" id="KW-0677">Repeat</keyword>
<gene>
    <name evidence="5" type="ORF">BN1205_022980</name>
</gene>
<dbReference type="SMART" id="SM00727">
    <property type="entry name" value="STI1"/>
    <property type="match status" value="1"/>
</dbReference>
<dbReference type="SUPFAM" id="SSF48452">
    <property type="entry name" value="TPR-like"/>
    <property type="match status" value="1"/>
</dbReference>
<dbReference type="GO" id="GO:0030544">
    <property type="term" value="F:Hsp70 protein binding"/>
    <property type="evidence" value="ECO:0007669"/>
    <property type="project" value="TreeGrafter"/>
</dbReference>
<dbReference type="InterPro" id="IPR011990">
    <property type="entry name" value="TPR-like_helical_dom_sf"/>
</dbReference>
<dbReference type="Pfam" id="PF17830">
    <property type="entry name" value="STI1-HOP_DP"/>
    <property type="match status" value="1"/>
</dbReference>
<name>A0A0F7V148_TOXGV</name>
<dbReference type="InterPro" id="IPR019734">
    <property type="entry name" value="TPR_rpt"/>
</dbReference>
<dbReference type="AlphaFoldDB" id="A0A0F7V148"/>
<dbReference type="SMART" id="SM00028">
    <property type="entry name" value="TPR"/>
    <property type="match status" value="2"/>
</dbReference>
<dbReference type="InterPro" id="IPR006636">
    <property type="entry name" value="STI1_HS-bd"/>
</dbReference>
<feature type="compositionally biased region" description="Basic and acidic residues" evidence="3">
    <location>
        <begin position="249"/>
        <end position="258"/>
    </location>
</feature>
<evidence type="ECO:0000313" key="5">
    <source>
        <dbReference type="EMBL" id="CEL74944.1"/>
    </source>
</evidence>
<evidence type="ECO:0000256" key="1">
    <source>
        <dbReference type="ARBA" id="ARBA00022737"/>
    </source>
</evidence>
<dbReference type="Gene3D" id="1.25.40.10">
    <property type="entry name" value="Tetratricopeptide repeat domain"/>
    <property type="match status" value="1"/>
</dbReference>
<dbReference type="InterPro" id="IPR034649">
    <property type="entry name" value="Hip_N"/>
</dbReference>
<dbReference type="EMBL" id="LN714498">
    <property type="protein sequence ID" value="CEL74944.1"/>
    <property type="molecule type" value="Genomic_DNA"/>
</dbReference>
<dbReference type="PANTHER" id="PTHR45883:SF2">
    <property type="entry name" value="HSC70-INTERACTING PROTEIN"/>
    <property type="match status" value="1"/>
</dbReference>
<dbReference type="GO" id="GO:0046983">
    <property type="term" value="F:protein dimerization activity"/>
    <property type="evidence" value="ECO:0007669"/>
    <property type="project" value="InterPro"/>
</dbReference>
<dbReference type="Pfam" id="PF18253">
    <property type="entry name" value="HipN"/>
    <property type="match status" value="1"/>
</dbReference>
<feature type="region of interest" description="Disordered" evidence="3">
    <location>
        <begin position="47"/>
        <end position="109"/>
    </location>
</feature>
<evidence type="ECO:0000259" key="4">
    <source>
        <dbReference type="SMART" id="SM00727"/>
    </source>
</evidence>
<feature type="compositionally biased region" description="Acidic residues" evidence="3">
    <location>
        <begin position="68"/>
        <end position="83"/>
    </location>
</feature>
<feature type="domain" description="STI1" evidence="4">
    <location>
        <begin position="380"/>
        <end position="419"/>
    </location>
</feature>
<evidence type="ECO:0000256" key="3">
    <source>
        <dbReference type="SAM" id="MobiDB-lite"/>
    </source>
</evidence>
<keyword evidence="2" id="KW-0802">TPR repeat</keyword>
<organism evidence="5">
    <name type="scientific">Toxoplasma gondii (strain ATCC 50861 / VEG)</name>
    <dbReference type="NCBI Taxonomy" id="432359"/>
    <lineage>
        <taxon>Eukaryota</taxon>
        <taxon>Sar</taxon>
        <taxon>Alveolata</taxon>
        <taxon>Apicomplexa</taxon>
        <taxon>Conoidasida</taxon>
        <taxon>Coccidia</taxon>
        <taxon>Eucoccidiorida</taxon>
        <taxon>Eimeriorina</taxon>
        <taxon>Sarcocystidae</taxon>
        <taxon>Toxoplasma</taxon>
    </lineage>
</organism>
<dbReference type="PANTHER" id="PTHR45883">
    <property type="entry name" value="HSC70-INTERACTING PROTEIN"/>
    <property type="match status" value="1"/>
</dbReference>
<feature type="region of interest" description="Disordered" evidence="3">
    <location>
        <begin position="249"/>
        <end position="293"/>
    </location>
</feature>
<reference evidence="5" key="1">
    <citation type="journal article" date="2015" name="PLoS ONE">
        <title>Comprehensive Evaluation of Toxoplasma gondii VEG and Neospora caninum LIV Genomes with Tachyzoite Stage Transcriptome and Proteome Defines Novel Transcript Features.</title>
        <authorList>
            <person name="Ramaprasad A."/>
            <person name="Mourier T."/>
            <person name="Naeem R."/>
            <person name="Malas T.B."/>
            <person name="Moussa E."/>
            <person name="Panigrahi A."/>
            <person name="Vermont S.J."/>
            <person name="Otto T.D."/>
            <person name="Wastling J."/>
            <person name="Pain A."/>
        </authorList>
    </citation>
    <scope>NUCLEOTIDE SEQUENCE</scope>
    <source>
        <strain evidence="5">VEG</strain>
    </source>
</reference>
<sequence length="441" mass="46839">MAALSPQKVAELKAFIGMCERDPSILHRPELSFFKEYLQSLKAAIPAERQAGAGSPDRPTTSPVPEASSDDSSLESEVEEFDEESLKDSEVIPPETSPLPPLAPEGEKELTDDELDKLGKLKEEASAACEAGNSERALEKYTEALLIGNPTALLYTRRADVLLKLKRPVACIRDCDEALKLNPDSARAYKIRGKANRLLGKWREAHSDLDMGQKIDYDEGLWDMQKLVDEKFKKIEEHERKIVRKCEEAEKKRREKEARKRRAAAQRAYEEQKQRDAAGSGKSLHLDTSVTPPCENGGFPGGFPEGFPGFGGGAGFPGGAGGFGYSGGMPGTFPSSSCGGSGMTGTPGGCCGGMGGGCGGGMPSNSVPGGAGNLFGALNDPELKKLFENPKMMAAFQDIMSNPSSISKYASDPEVMAAMGSLTSKFGGGVPGAGFPTGSPM</sequence>